<evidence type="ECO:0000313" key="2">
    <source>
        <dbReference type="EMBL" id="UZC83385.1"/>
    </source>
</evidence>
<feature type="region of interest" description="Disordered" evidence="1">
    <location>
        <begin position="28"/>
        <end position="58"/>
    </location>
</feature>
<reference evidence="2" key="1">
    <citation type="submission" date="2022-08" db="EMBL/GenBank/DDBJ databases">
        <authorList>
            <person name="Izraeli Y."/>
        </authorList>
    </citation>
    <scope>NUCLEOTIDE SEQUENCE</scope>
    <source>
        <strain evidence="2">K119</strain>
    </source>
</reference>
<proteinExistence type="predicted"/>
<evidence type="ECO:0000256" key="1">
    <source>
        <dbReference type="SAM" id="MobiDB-lite"/>
    </source>
</evidence>
<name>A0A9E7VEJ7_9REOV</name>
<organism evidence="2">
    <name type="scientific">Anagyrus vladimiri reovirus</name>
    <dbReference type="NCBI Taxonomy" id="2992174"/>
    <lineage>
        <taxon>Viruses</taxon>
        <taxon>Riboviria</taxon>
        <taxon>Orthornavirae</taxon>
        <taxon>Duplornaviricota</taxon>
        <taxon>Resentoviricetes</taxon>
        <taxon>Reovirales</taxon>
    </lineage>
</organism>
<accession>A0A9E7VEJ7</accession>
<protein>
    <submittedName>
        <fullName evidence="2">Uncharacterized protein</fullName>
    </submittedName>
</protein>
<feature type="compositionally biased region" description="Basic and acidic residues" evidence="1">
    <location>
        <begin position="28"/>
        <end position="44"/>
    </location>
</feature>
<sequence>MAANLTRKEIEDKIQALTELLKTMKDDPKTTITHKNDGETKSKGDTITNEKTTEKDSIEETLNTKTKNAKEVVEKSDKEVLETLKAEVKDDVTVKSKEDEIQKDKGLDAEKLKIENTPILTSGQKVLDVKNEITLELLKTQKLKAYEDLKKVALSKVTDIVKLSIKQPDKKDFEIDSEIRFVENVPCFFRLKMIRLRPVTGVTLPNGIAKYVEKSIETFGYGVQDVRVEFASENLTPEINFDAMKQSIFDKIVSDKTLGAVKDGSSTLNYILNVITTMFMMAYGAQVIVKKVDYSLSGSSIFDSSDLIRSYDMIENKFINQASPVLPCGGYQNQAQYFVEDLANMFRPENHRMRLGEIQRVSFSQRKLMTTYACVTDQYFSMLNEMYIQDLLERPGDPMRFLIQLRSLTFRTVDIVLPNEMEFKYAIMPNYRRFEANGILLMYILSNEKQDQFLTHLRDLLNDTMMLNFRTNDQLLEVPMIRQIQDQSFKETFLRNLRFVSPIDIYFTLAADMSTTWNNFKIITANSGYRDGEPVQNLFNVFIVILWFNLFPAVAIDCAYSLMEILFRSLKTLCPDEVRRYLENFGYIERTRRRADRREPQIERYITLVSRDAYVSGDITFPFLTRPPPQGNGIMPTLRRLLELNDIEPRMTRDSEPLEMPRMRDIRSYVLPWSWRSLQNVNNPDQAPTPFSDRLERITQFLIAVIKIYKNTYKDATSKSILGLAEPKAVSIFGFLQNFTSEFRNDVSATIHAHCNKLRELGQNSAYILDDTFRGGLRVRSTRPQLVITTGDNSLRIINTVRTEHDLAFEAPLYYLLHVYVSPDIQNVIITDPLPHYKNVRSIMREGRIFGDVVSYVRDIKYGNIGRINAEIQNLSPLITSVSATRLIEELGKQFGRDYSRIFSISMSNASVLIDPRGRGYKIVLNTYNGMDFDEEVDGDNTNPETLYNVELILERPLLTRMYATISKIFIPETSPIFLHVRGLFLESREVIDLNPMDYIEIQDWIAMHDPIIVMWSNSVVKQIPSEHERMTTRTVFQLIINGEQHNLFPERGYRKILFLLTNTTGTVSSANFSFILREFKNKRIAFLLTDTMVTINRVYATGVEADFNLESQFQTLLTSYMDSRVPITLLDTTSPGITFSRVPNKDKWIFLMTQYNEPDVVLTGMDDYLQPSRNYRICSPFMWAYGIDGKTVEVNQEENEFETLARDHDDMESIVVNKDDLRMVNFNNNLTVINDETFIRLPTVEVVTTDVMRREIEADEL</sequence>
<dbReference type="EMBL" id="OP349060">
    <property type="protein sequence ID" value="UZC83385.1"/>
    <property type="molecule type" value="Genomic_RNA"/>
</dbReference>